<keyword evidence="1" id="KW-0597">Phosphoprotein</keyword>
<evidence type="ECO:0000256" key="1">
    <source>
        <dbReference type="PROSITE-ProRule" id="PRU00169"/>
    </source>
</evidence>
<evidence type="ECO:0000259" key="2">
    <source>
        <dbReference type="PROSITE" id="PS50110"/>
    </source>
</evidence>
<name>A0A1T4QGG5_9BACT</name>
<dbReference type="SMART" id="SM00448">
    <property type="entry name" value="REC"/>
    <property type="match status" value="1"/>
</dbReference>
<dbReference type="RefSeq" id="WP_078832048.1">
    <property type="nucleotide sequence ID" value="NZ_FUWH01000008.1"/>
</dbReference>
<dbReference type="Proteomes" id="UP000190888">
    <property type="component" value="Unassembled WGS sequence"/>
</dbReference>
<accession>A0A1T4QGG5</accession>
<feature type="modified residue" description="4-aspartylphosphate" evidence="1">
    <location>
        <position position="64"/>
    </location>
</feature>
<gene>
    <name evidence="3" type="ORF">SAMN04488132_108119</name>
</gene>
<dbReference type="PANTHER" id="PTHR44520">
    <property type="entry name" value="RESPONSE REGULATOR RCP1-RELATED"/>
    <property type="match status" value="1"/>
</dbReference>
<dbReference type="EMBL" id="FUWH01000008">
    <property type="protein sequence ID" value="SKA02809.1"/>
    <property type="molecule type" value="Genomic_DNA"/>
</dbReference>
<dbReference type="PANTHER" id="PTHR44520:SF2">
    <property type="entry name" value="RESPONSE REGULATOR RCP1"/>
    <property type="match status" value="1"/>
</dbReference>
<reference evidence="3 4" key="1">
    <citation type="submission" date="2017-02" db="EMBL/GenBank/DDBJ databases">
        <authorList>
            <person name="Peterson S.W."/>
        </authorList>
    </citation>
    <scope>NUCLEOTIDE SEQUENCE [LARGE SCALE GENOMIC DNA]</scope>
    <source>
        <strain evidence="3 4">DSM 22335</strain>
    </source>
</reference>
<dbReference type="InterPro" id="IPR001789">
    <property type="entry name" value="Sig_transdc_resp-reg_receiver"/>
</dbReference>
<dbReference type="SUPFAM" id="SSF52172">
    <property type="entry name" value="CheY-like"/>
    <property type="match status" value="1"/>
</dbReference>
<protein>
    <submittedName>
        <fullName evidence="3">Response regulator receiver domain-containing protein</fullName>
    </submittedName>
</protein>
<evidence type="ECO:0000313" key="3">
    <source>
        <dbReference type="EMBL" id="SKA02809.1"/>
    </source>
</evidence>
<feature type="domain" description="Response regulatory" evidence="2">
    <location>
        <begin position="7"/>
        <end position="138"/>
    </location>
</feature>
<dbReference type="AlphaFoldDB" id="A0A1T4QGG5"/>
<organism evidence="3 4">
    <name type="scientific">Sediminibacterium ginsengisoli</name>
    <dbReference type="NCBI Taxonomy" id="413434"/>
    <lineage>
        <taxon>Bacteria</taxon>
        <taxon>Pseudomonadati</taxon>
        <taxon>Bacteroidota</taxon>
        <taxon>Chitinophagia</taxon>
        <taxon>Chitinophagales</taxon>
        <taxon>Chitinophagaceae</taxon>
        <taxon>Sediminibacterium</taxon>
    </lineage>
</organism>
<dbReference type="PROSITE" id="PS50110">
    <property type="entry name" value="RESPONSE_REGULATORY"/>
    <property type="match status" value="1"/>
</dbReference>
<dbReference type="OrthoDB" id="1121174at2"/>
<dbReference type="Gene3D" id="3.40.50.2300">
    <property type="match status" value="1"/>
</dbReference>
<sequence length="139" mass="15803">MRSGPWHILLIDDDDVTNFLSREMLRLSVPDAVVVAMQNGREALDFLQNGLRGQDTLPDIILLDINMPVMDGWDFLEGFDKLKSSADPQILDAISIFMFTSSVYYEDMNKAKSFPSVRNIFSKPLDENRISEILESSSR</sequence>
<proteinExistence type="predicted"/>
<dbReference type="InterPro" id="IPR052893">
    <property type="entry name" value="TCS_response_regulator"/>
</dbReference>
<keyword evidence="4" id="KW-1185">Reference proteome</keyword>
<evidence type="ECO:0000313" key="4">
    <source>
        <dbReference type="Proteomes" id="UP000190888"/>
    </source>
</evidence>
<dbReference type="STRING" id="413434.SAMN04488132_108119"/>
<dbReference type="GO" id="GO:0000160">
    <property type="term" value="P:phosphorelay signal transduction system"/>
    <property type="evidence" value="ECO:0007669"/>
    <property type="project" value="InterPro"/>
</dbReference>
<dbReference type="InterPro" id="IPR011006">
    <property type="entry name" value="CheY-like_superfamily"/>
</dbReference>
<dbReference type="Pfam" id="PF00072">
    <property type="entry name" value="Response_reg"/>
    <property type="match status" value="1"/>
</dbReference>